<dbReference type="InterPro" id="IPR018821">
    <property type="entry name" value="DUF294_put_nucleoTrafse_sb-bd"/>
</dbReference>
<dbReference type="InterPro" id="IPR018490">
    <property type="entry name" value="cNMP-bd_dom_sf"/>
</dbReference>
<dbReference type="SMART" id="SM00100">
    <property type="entry name" value="cNMP"/>
    <property type="match status" value="1"/>
</dbReference>
<evidence type="ECO:0000313" key="6">
    <source>
        <dbReference type="Proteomes" id="UP001165427"/>
    </source>
</evidence>
<evidence type="ECO:0000259" key="3">
    <source>
        <dbReference type="PROSITE" id="PS50042"/>
    </source>
</evidence>
<dbReference type="PROSITE" id="PS51371">
    <property type="entry name" value="CBS"/>
    <property type="match status" value="1"/>
</dbReference>
<comment type="caution">
    <text evidence="5">The sequence shown here is derived from an EMBL/GenBank/DDBJ whole genome shotgun (WGS) entry which is preliminary data.</text>
</comment>
<dbReference type="InterPro" id="IPR051257">
    <property type="entry name" value="Diverse_CBS-Domain"/>
</dbReference>
<dbReference type="PROSITE" id="PS50042">
    <property type="entry name" value="CNMP_BINDING_3"/>
    <property type="match status" value="1"/>
</dbReference>
<dbReference type="SUPFAM" id="SSF54631">
    <property type="entry name" value="CBS-domain pair"/>
    <property type="match status" value="1"/>
</dbReference>
<dbReference type="PANTHER" id="PTHR43080:SF2">
    <property type="entry name" value="CBS DOMAIN-CONTAINING PROTEIN"/>
    <property type="match status" value="1"/>
</dbReference>
<protein>
    <submittedName>
        <fullName evidence="5">DUF294 nucleotidyltransferase-like domain-containing protein</fullName>
    </submittedName>
</protein>
<dbReference type="Gene3D" id="3.10.580.10">
    <property type="entry name" value="CBS-domain"/>
    <property type="match status" value="1"/>
</dbReference>
<dbReference type="Pfam" id="PF10335">
    <property type="entry name" value="DUF294_C"/>
    <property type="match status" value="1"/>
</dbReference>
<evidence type="ECO:0000313" key="5">
    <source>
        <dbReference type="EMBL" id="MCJ8501218.1"/>
    </source>
</evidence>
<evidence type="ECO:0000259" key="4">
    <source>
        <dbReference type="PROSITE" id="PS51371"/>
    </source>
</evidence>
<dbReference type="InterPro" id="IPR043519">
    <property type="entry name" value="NT_sf"/>
</dbReference>
<gene>
    <name evidence="5" type="ORF">MRX98_11595</name>
</gene>
<reference evidence="5" key="1">
    <citation type="submission" date="2022-04" db="EMBL/GenBank/DDBJ databases">
        <title>Desulfatitalea alkaliphila sp. nov., a novel anaerobic sulfate-reducing bacterium isolated from terrestrial mud volcano, Taman Peninsula, Russia.</title>
        <authorList>
            <person name="Khomyakova M.A."/>
            <person name="Merkel A.Y."/>
            <person name="Slobodkin A.I."/>
        </authorList>
    </citation>
    <scope>NUCLEOTIDE SEQUENCE</scope>
    <source>
        <strain evidence="5">M08but</strain>
    </source>
</reference>
<dbReference type="Gene3D" id="2.60.120.10">
    <property type="entry name" value="Jelly Rolls"/>
    <property type="match status" value="1"/>
</dbReference>
<name>A0AA41R9G4_9BACT</name>
<dbReference type="Pfam" id="PF00027">
    <property type="entry name" value="cNMP_binding"/>
    <property type="match status" value="1"/>
</dbReference>
<dbReference type="InterPro" id="IPR005105">
    <property type="entry name" value="GlnD_Uridyltrans_N"/>
</dbReference>
<dbReference type="GO" id="GO:0008773">
    <property type="term" value="F:[protein-PII] uridylyltransferase activity"/>
    <property type="evidence" value="ECO:0007669"/>
    <property type="project" value="InterPro"/>
</dbReference>
<dbReference type="Pfam" id="PF00571">
    <property type="entry name" value="CBS"/>
    <property type="match status" value="2"/>
</dbReference>
<evidence type="ECO:0000256" key="2">
    <source>
        <dbReference type="PROSITE-ProRule" id="PRU00703"/>
    </source>
</evidence>
<dbReference type="EMBL" id="JALJRB010000011">
    <property type="protein sequence ID" value="MCJ8501218.1"/>
    <property type="molecule type" value="Genomic_DNA"/>
</dbReference>
<dbReference type="PANTHER" id="PTHR43080">
    <property type="entry name" value="CBS DOMAIN-CONTAINING PROTEIN CBSX3, MITOCHONDRIAL"/>
    <property type="match status" value="1"/>
</dbReference>
<dbReference type="CDD" id="cd05401">
    <property type="entry name" value="NT_GlnE_GlnD_like"/>
    <property type="match status" value="1"/>
</dbReference>
<keyword evidence="1 2" id="KW-0129">CBS domain</keyword>
<dbReference type="SUPFAM" id="SSF51206">
    <property type="entry name" value="cAMP-binding domain-like"/>
    <property type="match status" value="1"/>
</dbReference>
<dbReference type="InterPro" id="IPR000644">
    <property type="entry name" value="CBS_dom"/>
</dbReference>
<keyword evidence="6" id="KW-1185">Reference proteome</keyword>
<dbReference type="CDD" id="cd00038">
    <property type="entry name" value="CAP_ED"/>
    <property type="match status" value="1"/>
</dbReference>
<dbReference type="InterPro" id="IPR014710">
    <property type="entry name" value="RmlC-like_jellyroll"/>
</dbReference>
<dbReference type="Proteomes" id="UP001165427">
    <property type="component" value="Unassembled WGS sequence"/>
</dbReference>
<dbReference type="SMART" id="SM00116">
    <property type="entry name" value="CBS"/>
    <property type="match status" value="2"/>
</dbReference>
<accession>A0AA41R9G4</accession>
<dbReference type="AlphaFoldDB" id="A0AA41R9G4"/>
<dbReference type="RefSeq" id="WP_246907949.1">
    <property type="nucleotide sequence ID" value="NZ_JALJRB010000011.1"/>
</dbReference>
<dbReference type="InterPro" id="IPR000595">
    <property type="entry name" value="cNMP-bd_dom"/>
</dbReference>
<sequence length="645" mass="72565">MENFPRPVHLLQPADLSRKQAFLCSIAPFQALPQSEIATMAANLETEVHPAEQTLLVQEETVVTHVLIVESGRLERTIQSNGQVRVHEILGVGRIYGGISILFNNGISTSSVRTLETSTVHHLDRENFFRLCAKHPAFAAHFKTSLKEEDKRLTPATASGTLDGTDYDARGTFLSKAVSEVARAFPACLRTAPVRQAAELMTTGRQSAIMVTDDNHRPLGIITDYDLRKKVVADGRSPDTPAEAVMSAPLIIVSGDTHIFEAMITMMRHQVKHLGVLRGERIEAMITERELFLARTPSPIILTHAIHTAPGLEAIKDGYGRLPQLIDQLIVGGAKADHLNGIITAFTDAALTRIMEMALEALGPPPAPFAFLLFGSEGRREQTLKTDQDNAIVYADTDTDQAEQVHAYFLELGTRVCDHLNAIGQAYCENDIMAKNPQWCRPLHDWKEHYRRWVESDDPERLLNANIFFDFRLGYGESRLVDALHAALFDQLSEYSGFLRHMARNTLHFRPPLGFFGNFVLEEKGARKGGLDIKSAMRLVVDFARIYAMQERIRETGTIKRLGLLRERDVLEEKDHDELVHAYEHLMLQRLKHQARRITRAGAAPDNYLRPAEMTQIEQQSLKEAFKCIRIAQAKMRLDFFLNFP</sequence>
<dbReference type="InterPro" id="IPR046342">
    <property type="entry name" value="CBS_dom_sf"/>
</dbReference>
<evidence type="ECO:0000256" key="1">
    <source>
        <dbReference type="ARBA" id="ARBA00023122"/>
    </source>
</evidence>
<dbReference type="Pfam" id="PF03445">
    <property type="entry name" value="DUF294"/>
    <property type="match status" value="1"/>
</dbReference>
<feature type="domain" description="Cyclic nucleotide-binding" evidence="3">
    <location>
        <begin position="28"/>
        <end position="131"/>
    </location>
</feature>
<dbReference type="SUPFAM" id="SSF81301">
    <property type="entry name" value="Nucleotidyltransferase"/>
    <property type="match status" value="1"/>
</dbReference>
<proteinExistence type="predicted"/>
<feature type="domain" description="CBS" evidence="4">
    <location>
        <begin position="181"/>
        <end position="240"/>
    </location>
</feature>
<organism evidence="5 6">
    <name type="scientific">Desulfatitalea alkaliphila</name>
    <dbReference type="NCBI Taxonomy" id="2929485"/>
    <lineage>
        <taxon>Bacteria</taxon>
        <taxon>Pseudomonadati</taxon>
        <taxon>Thermodesulfobacteriota</taxon>
        <taxon>Desulfobacteria</taxon>
        <taxon>Desulfobacterales</taxon>
        <taxon>Desulfosarcinaceae</taxon>
        <taxon>Desulfatitalea</taxon>
    </lineage>
</organism>